<proteinExistence type="predicted"/>
<sequence length="100" mass="11896">MALYSLVLLLLYKRNIKLENWLLYNGIFMSEISKFNSLVQDGNLYYNKQQYEKSSRLYERAGQFAINNSLSKEKIKEVFWLAITSWISACKIDNIFRILK</sequence>
<dbReference type="EMBL" id="LAZR01003702">
    <property type="protein sequence ID" value="KKN15537.1"/>
    <property type="molecule type" value="Genomic_DNA"/>
</dbReference>
<organism evidence="1">
    <name type="scientific">marine sediment metagenome</name>
    <dbReference type="NCBI Taxonomy" id="412755"/>
    <lineage>
        <taxon>unclassified sequences</taxon>
        <taxon>metagenomes</taxon>
        <taxon>ecological metagenomes</taxon>
    </lineage>
</organism>
<evidence type="ECO:0000313" key="1">
    <source>
        <dbReference type="EMBL" id="KKN15537.1"/>
    </source>
</evidence>
<dbReference type="AlphaFoldDB" id="A0A0F9NTW7"/>
<protein>
    <submittedName>
        <fullName evidence="1">Uncharacterized protein</fullName>
    </submittedName>
</protein>
<comment type="caution">
    <text evidence="1">The sequence shown here is derived from an EMBL/GenBank/DDBJ whole genome shotgun (WGS) entry which is preliminary data.</text>
</comment>
<gene>
    <name evidence="1" type="ORF">LCGC14_0985090</name>
</gene>
<accession>A0A0F9NTW7</accession>
<reference evidence="1" key="1">
    <citation type="journal article" date="2015" name="Nature">
        <title>Complex archaea that bridge the gap between prokaryotes and eukaryotes.</title>
        <authorList>
            <person name="Spang A."/>
            <person name="Saw J.H."/>
            <person name="Jorgensen S.L."/>
            <person name="Zaremba-Niedzwiedzka K."/>
            <person name="Martijn J."/>
            <person name="Lind A.E."/>
            <person name="van Eijk R."/>
            <person name="Schleper C."/>
            <person name="Guy L."/>
            <person name="Ettema T.J."/>
        </authorList>
    </citation>
    <scope>NUCLEOTIDE SEQUENCE</scope>
</reference>
<name>A0A0F9NTW7_9ZZZZ</name>